<dbReference type="PROSITE" id="PS51276">
    <property type="entry name" value="PEPTIDASE_C56_PFPI"/>
    <property type="match status" value="1"/>
</dbReference>
<dbReference type="EMBL" id="QNVI01000059">
    <property type="protein sequence ID" value="TDA38111.1"/>
    <property type="molecule type" value="Genomic_DNA"/>
</dbReference>
<dbReference type="InterPro" id="IPR029062">
    <property type="entry name" value="Class_I_gatase-like"/>
</dbReference>
<dbReference type="InterPro" id="IPR006286">
    <property type="entry name" value="C56_PfpI-like"/>
</dbReference>
<dbReference type="Pfam" id="PF01965">
    <property type="entry name" value="DJ-1_PfpI"/>
    <property type="match status" value="1"/>
</dbReference>
<reference evidence="3 4" key="1">
    <citation type="journal article" date="2019" name="Nat. Microbiol.">
        <title>Expanding anaerobic alkane metabolism in the domain of Archaea.</title>
        <authorList>
            <person name="Wang Y."/>
            <person name="Wegener G."/>
            <person name="Hou J."/>
            <person name="Wang F."/>
            <person name="Xiao X."/>
        </authorList>
    </citation>
    <scope>NUCLEOTIDE SEQUENCE [LARGE SCALE GENOMIC DNA]</scope>
    <source>
        <strain evidence="3">WYZ-LMO11</strain>
    </source>
</reference>
<feature type="domain" description="DJ-1/PfpI" evidence="2">
    <location>
        <begin position="17"/>
        <end position="199"/>
    </location>
</feature>
<gene>
    <name evidence="3" type="ORF">DSO09_05150</name>
</gene>
<dbReference type="PANTHER" id="PTHR42733:SF2">
    <property type="entry name" value="DJ-1_THIJ_PFPI FAMILY PROTEIN"/>
    <property type="match status" value="1"/>
</dbReference>
<dbReference type="PANTHER" id="PTHR42733">
    <property type="entry name" value="DJ-1 PROTEIN"/>
    <property type="match status" value="1"/>
</dbReference>
<keyword evidence="3" id="KW-0645">Protease</keyword>
<dbReference type="NCBIfam" id="TIGR01382">
    <property type="entry name" value="PfpI"/>
    <property type="match status" value="1"/>
</dbReference>
<dbReference type="GO" id="GO:0006508">
    <property type="term" value="P:proteolysis"/>
    <property type="evidence" value="ECO:0007669"/>
    <property type="project" value="UniProtKB-KW"/>
</dbReference>
<dbReference type="Gene3D" id="3.40.50.880">
    <property type="match status" value="1"/>
</dbReference>
<dbReference type="GO" id="GO:0008233">
    <property type="term" value="F:peptidase activity"/>
    <property type="evidence" value="ECO:0007669"/>
    <property type="project" value="UniProtKB-KW"/>
</dbReference>
<proteinExistence type="inferred from homology"/>
<evidence type="ECO:0000313" key="3">
    <source>
        <dbReference type="EMBL" id="TDA38111.1"/>
    </source>
</evidence>
<dbReference type="InterPro" id="IPR002818">
    <property type="entry name" value="DJ-1/PfpI"/>
</dbReference>
<dbReference type="Proteomes" id="UP000317265">
    <property type="component" value="Unassembled WGS sequence"/>
</dbReference>
<evidence type="ECO:0000256" key="1">
    <source>
        <dbReference type="ARBA" id="ARBA00008542"/>
    </source>
</evidence>
<comment type="similarity">
    <text evidence="1">Belongs to the peptidase C56 family.</text>
</comment>
<evidence type="ECO:0000259" key="2">
    <source>
        <dbReference type="Pfam" id="PF01965"/>
    </source>
</evidence>
<accession>A0A523BAY4</accession>
<sequence length="202" mass="22292">MPTYVNRVGPGEKLKGRKVAIIVANEFEDIELLYPFLRLSEEGAEVVIIPIMFGSHPRPAFKGKPITGRYGIPIPLEFHKEGVRYAIRELNQVKPIDFDAIIIPGGFSPDRLRIIKEVLDFIKEAYNKGKIIAAICHGPQLLISAGIVKGKKCTSYAAVKDDLINAGAKFVDEPAVKDGNIITARVPDDLPEFCRLIIESLA</sequence>
<organism evidence="3 4">
    <name type="scientific">Thermoproteota archaeon</name>
    <dbReference type="NCBI Taxonomy" id="2056631"/>
    <lineage>
        <taxon>Archaea</taxon>
        <taxon>Thermoproteota</taxon>
    </lineage>
</organism>
<dbReference type="AlphaFoldDB" id="A0A523BAY4"/>
<protein>
    <submittedName>
        <fullName evidence="3">Protease</fullName>
    </submittedName>
</protein>
<comment type="caution">
    <text evidence="3">The sequence shown here is derived from an EMBL/GenBank/DDBJ whole genome shotgun (WGS) entry which is preliminary data.</text>
</comment>
<dbReference type="SUPFAM" id="SSF52317">
    <property type="entry name" value="Class I glutamine amidotransferase-like"/>
    <property type="match status" value="1"/>
</dbReference>
<name>A0A523BAY4_9CREN</name>
<keyword evidence="3" id="KW-0378">Hydrolase</keyword>
<evidence type="ECO:0000313" key="4">
    <source>
        <dbReference type="Proteomes" id="UP000317265"/>
    </source>
</evidence>
<dbReference type="CDD" id="cd03134">
    <property type="entry name" value="GATase1_PfpI_like"/>
    <property type="match status" value="1"/>
</dbReference>